<gene>
    <name evidence="2" type="ORF">Lyrsu03_00028</name>
</gene>
<dbReference type="Pfam" id="PF00149">
    <property type="entry name" value="Metallophos"/>
    <property type="match status" value="1"/>
</dbReference>
<dbReference type="GO" id="GO:0016787">
    <property type="term" value="F:hydrolase activity"/>
    <property type="evidence" value="ECO:0007669"/>
    <property type="project" value="InterPro"/>
</dbReference>
<protein>
    <submittedName>
        <fullName evidence="2">Constituent protein</fullName>
    </submittedName>
</protein>
<dbReference type="SUPFAM" id="SSF56300">
    <property type="entry name" value="Metallo-dependent phosphatases"/>
    <property type="match status" value="1"/>
</dbReference>
<organism evidence="2">
    <name type="scientific">Pseudomonas phage Lyrsu03</name>
    <dbReference type="NCBI Taxonomy" id="3138537"/>
    <lineage>
        <taxon>Viruses</taxon>
    </lineage>
</organism>
<proteinExistence type="predicted"/>
<dbReference type="InterPro" id="IPR004843">
    <property type="entry name" value="Calcineurin-like_PHP"/>
</dbReference>
<name>A0AAU6W076_9VIRU</name>
<dbReference type="InterPro" id="IPR029052">
    <property type="entry name" value="Metallo-depent_PP-like"/>
</dbReference>
<sequence length="255" mass="29267">MSKILFIPDTQIRPDNLDQNAPLLQAVGKLIVDERPDVVVHIGDHWDMYSLNSYDMKSRNRVTIDGDEVNADVEAGIVGMHELLAPLWDLQHRQRSSKHKVYNPRMIFTMGNHEQRVDRFPELKGFVDIPETLNDMGWEVHDYLEPVYIDGVAFCHYFYNPLSGRPYGGTAEFRLNKMKHSFVQGHEQTFKHATEYLNNGKAISALVAGACYLHDEGYKGHQGNNHFRGCFILDNVQDGMYDLRQHSIYSLLGES</sequence>
<evidence type="ECO:0000259" key="1">
    <source>
        <dbReference type="Pfam" id="PF00149"/>
    </source>
</evidence>
<feature type="domain" description="Calcineurin-like phosphoesterase" evidence="1">
    <location>
        <begin position="3"/>
        <end position="133"/>
    </location>
</feature>
<evidence type="ECO:0000313" key="2">
    <source>
        <dbReference type="EMBL" id="XAI69826.1"/>
    </source>
</evidence>
<dbReference type="EMBL" id="PP179314">
    <property type="protein sequence ID" value="XAI69826.1"/>
    <property type="molecule type" value="Genomic_DNA"/>
</dbReference>
<reference evidence="2" key="1">
    <citation type="journal article" date="2024" name="J. Gen. Virol.">
        <title>Novel phages of Pseudomonas syringae unveil numerous potential auxiliary metabolic genes.</title>
        <authorList>
            <person name="Feltin C."/>
            <person name="Garneau J.R."/>
            <person name="Morris C.E."/>
            <person name="Berard A."/>
            <person name="Torres-Barcelo C."/>
        </authorList>
    </citation>
    <scope>NUCLEOTIDE SEQUENCE</scope>
</reference>
<accession>A0AAU6W076</accession>